<dbReference type="Proteomes" id="UP001220509">
    <property type="component" value="Chromosome"/>
</dbReference>
<dbReference type="AlphaFoldDB" id="A0AAX3M626"/>
<evidence type="ECO:0008006" key="3">
    <source>
        <dbReference type="Google" id="ProtNLM"/>
    </source>
</evidence>
<evidence type="ECO:0000313" key="1">
    <source>
        <dbReference type="EMBL" id="WCT57770.1"/>
    </source>
</evidence>
<proteinExistence type="predicted"/>
<reference evidence="1 2" key="1">
    <citation type="submission" date="2023-02" db="EMBL/GenBank/DDBJ databases">
        <title>Genome sequence of Paenibacillus kyungheensis KACC 18744.</title>
        <authorList>
            <person name="Kim S."/>
            <person name="Heo J."/>
            <person name="Kwon S.-W."/>
        </authorList>
    </citation>
    <scope>NUCLEOTIDE SEQUENCE [LARGE SCALE GENOMIC DNA]</scope>
    <source>
        <strain evidence="1 2">KACC 18744</strain>
    </source>
</reference>
<sequence length="165" mass="18747">MHTEDQFIKKYHSLNEQEQLDFLKGFDQTLDQVLAHFFLLIATDTNTDDDIRIEAVSILGLYKGDYDDTDIKEKLMTIINADDTEDDSLIVSCINTLSLLTVDAQEIEWALTMIQSDNYSLFQSAAFALLAQHKNHPKVIEALKSLVNDKNYGTSAQRELAEIET</sequence>
<evidence type="ECO:0000313" key="2">
    <source>
        <dbReference type="Proteomes" id="UP001220509"/>
    </source>
</evidence>
<dbReference type="SUPFAM" id="SSF48371">
    <property type="entry name" value="ARM repeat"/>
    <property type="match status" value="1"/>
</dbReference>
<keyword evidence="2" id="KW-1185">Reference proteome</keyword>
<dbReference type="EMBL" id="CP117416">
    <property type="protein sequence ID" value="WCT57770.1"/>
    <property type="molecule type" value="Genomic_DNA"/>
</dbReference>
<accession>A0AAX3M626</accession>
<name>A0AAX3M626_9BACL</name>
<gene>
    <name evidence="1" type="ORF">PQ456_09740</name>
</gene>
<dbReference type="InterPro" id="IPR016024">
    <property type="entry name" value="ARM-type_fold"/>
</dbReference>
<protein>
    <recommendedName>
        <fullName evidence="3">HEAT repeat domain-containing protein</fullName>
    </recommendedName>
</protein>
<dbReference type="KEGG" id="pka:PQ456_09740"/>
<organism evidence="1 2">
    <name type="scientific">Paenibacillus kyungheensis</name>
    <dbReference type="NCBI Taxonomy" id="1452732"/>
    <lineage>
        <taxon>Bacteria</taxon>
        <taxon>Bacillati</taxon>
        <taxon>Bacillota</taxon>
        <taxon>Bacilli</taxon>
        <taxon>Bacillales</taxon>
        <taxon>Paenibacillaceae</taxon>
        <taxon>Paenibacillus</taxon>
    </lineage>
</organism>
<dbReference type="RefSeq" id="WP_273615934.1">
    <property type="nucleotide sequence ID" value="NZ_CP117416.1"/>
</dbReference>